<dbReference type="GO" id="GO:0005975">
    <property type="term" value="P:carbohydrate metabolic process"/>
    <property type="evidence" value="ECO:0007669"/>
    <property type="project" value="InterPro"/>
</dbReference>
<dbReference type="Pfam" id="PF01522">
    <property type="entry name" value="Polysacc_deac_1"/>
    <property type="match status" value="2"/>
</dbReference>
<dbReference type="EMBL" id="RSCK01000023">
    <property type="protein sequence ID" value="RUT11651.1"/>
    <property type="molecule type" value="Genomic_DNA"/>
</dbReference>
<feature type="domain" description="NodB homology" evidence="2">
    <location>
        <begin position="84"/>
        <end position="349"/>
    </location>
</feature>
<name>A0AB37UJV0_9CYAN</name>
<dbReference type="InterPro" id="IPR011330">
    <property type="entry name" value="Glyco_hydro/deAcase_b/a-brl"/>
</dbReference>
<evidence type="ECO:0000259" key="2">
    <source>
        <dbReference type="PROSITE" id="PS51677"/>
    </source>
</evidence>
<dbReference type="Proteomes" id="UP000282574">
    <property type="component" value="Unassembled WGS sequence"/>
</dbReference>
<dbReference type="InterPro" id="IPR051398">
    <property type="entry name" value="Polysacch_Deacetylase"/>
</dbReference>
<organism evidence="3 4">
    <name type="scientific">Chroococcidiopsis cubana SAG 39.79</name>
    <dbReference type="NCBI Taxonomy" id="388085"/>
    <lineage>
        <taxon>Bacteria</taxon>
        <taxon>Bacillati</taxon>
        <taxon>Cyanobacteriota</taxon>
        <taxon>Cyanophyceae</taxon>
        <taxon>Chroococcidiopsidales</taxon>
        <taxon>Chroococcidiopsidaceae</taxon>
        <taxon>Chroococcidiopsis</taxon>
    </lineage>
</organism>
<evidence type="ECO:0000256" key="1">
    <source>
        <dbReference type="ARBA" id="ARBA00022729"/>
    </source>
</evidence>
<keyword evidence="1" id="KW-0732">Signal</keyword>
<dbReference type="SUPFAM" id="SSF88713">
    <property type="entry name" value="Glycoside hydrolase/deacetylase"/>
    <property type="match status" value="1"/>
</dbReference>
<evidence type="ECO:0000313" key="3">
    <source>
        <dbReference type="EMBL" id="RUT11651.1"/>
    </source>
</evidence>
<dbReference type="Gene3D" id="3.20.20.370">
    <property type="entry name" value="Glycoside hydrolase/deacetylase"/>
    <property type="match status" value="1"/>
</dbReference>
<dbReference type="CDD" id="cd10918">
    <property type="entry name" value="CE4_NodB_like_5s_6s"/>
    <property type="match status" value="1"/>
</dbReference>
<dbReference type="AlphaFoldDB" id="A0AB37UJV0"/>
<evidence type="ECO:0000313" key="4">
    <source>
        <dbReference type="Proteomes" id="UP000282574"/>
    </source>
</evidence>
<dbReference type="InterPro" id="IPR002509">
    <property type="entry name" value="NODB_dom"/>
</dbReference>
<gene>
    <name evidence="3" type="ORF">DSM107010_31380</name>
</gene>
<proteinExistence type="predicted"/>
<dbReference type="RefSeq" id="WP_241994231.1">
    <property type="nucleotide sequence ID" value="NZ_JAVKZF010000002.1"/>
</dbReference>
<dbReference type="PROSITE" id="PS51677">
    <property type="entry name" value="NODB"/>
    <property type="match status" value="1"/>
</dbReference>
<dbReference type="PANTHER" id="PTHR34216">
    <property type="match status" value="1"/>
</dbReference>
<dbReference type="PANTHER" id="PTHR34216:SF7">
    <property type="entry name" value="POLY-BETA-1,6-N-ACETYL-D-GLUCOSAMINE N-DEACETYLASE"/>
    <property type="match status" value="1"/>
</dbReference>
<sequence length="349" mass="40497">MKIPGKIPGANRIRRFARRCRNRLQPGSLILLYHRVTDVSCDPWGLCVTPQHFAEQLQVLRQYTQLTQLRRLSQDVAEGKHHRRHVVITFDDGYADNLHNAKPILERYDVPATIFIASGYVDREREFWWDELERLFLQPGALPQQLELNINGYQYQWDLGEFANYTESTYQQHRHWKAEQEDPPTPRQLVYYEVWKLLRVLPAGDRDRILDRLLTWAGMTAGSRSTHRSLSLSEVAALERGSLVEIGAHTIAHPFLCSLPLSSQQEEIYHSKAQLEELLGHEVTSFSYPFGNYTSDSVAIVRDAGFNCACATIHASVQRHSNLFELPRVEIQNWNGEEFARRLSRWFDV</sequence>
<comment type="caution">
    <text evidence="3">The sequence shown here is derived from an EMBL/GenBank/DDBJ whole genome shotgun (WGS) entry which is preliminary data.</text>
</comment>
<dbReference type="GO" id="GO:0016810">
    <property type="term" value="F:hydrolase activity, acting on carbon-nitrogen (but not peptide) bonds"/>
    <property type="evidence" value="ECO:0007669"/>
    <property type="project" value="InterPro"/>
</dbReference>
<accession>A0AB37UJV0</accession>
<reference evidence="3 4" key="1">
    <citation type="journal article" date="2019" name="Genome Biol. Evol.">
        <title>Day and night: Metabolic profiles and evolutionary relationships of six axenic non-marine cyanobacteria.</title>
        <authorList>
            <person name="Will S.E."/>
            <person name="Henke P."/>
            <person name="Boedeker C."/>
            <person name="Huang S."/>
            <person name="Brinkmann H."/>
            <person name="Rohde M."/>
            <person name="Jarek M."/>
            <person name="Friedl T."/>
            <person name="Seufert S."/>
            <person name="Schumacher M."/>
            <person name="Overmann J."/>
            <person name="Neumann-Schaal M."/>
            <person name="Petersen J."/>
        </authorList>
    </citation>
    <scope>NUCLEOTIDE SEQUENCE [LARGE SCALE GENOMIC DNA]</scope>
    <source>
        <strain evidence="3 4">SAG 39.79</strain>
    </source>
</reference>
<protein>
    <recommendedName>
        <fullName evidence="2">NodB homology domain-containing protein</fullName>
    </recommendedName>
</protein>
<keyword evidence="4" id="KW-1185">Reference proteome</keyword>